<gene>
    <name evidence="1" type="ORF">CLIB1444_01S04280</name>
</gene>
<comment type="caution">
    <text evidence="1">The sequence shown here is derived from an EMBL/GenBank/DDBJ whole genome shotgun (WGS) entry which is preliminary data.</text>
</comment>
<accession>A0ACA9Y0B0</accession>
<evidence type="ECO:0000313" key="2">
    <source>
        <dbReference type="Proteomes" id="UP001152531"/>
    </source>
</evidence>
<reference evidence="1" key="1">
    <citation type="submission" date="2022-06" db="EMBL/GenBank/DDBJ databases">
        <authorList>
            <person name="Legras J.-L."/>
            <person name="Devillers H."/>
            <person name="Grondin C."/>
        </authorList>
    </citation>
    <scope>NUCLEOTIDE SEQUENCE</scope>
    <source>
        <strain evidence="1">CLIB 1444</strain>
    </source>
</reference>
<organism evidence="1 2">
    <name type="scientific">[Candida] jaroonii</name>
    <dbReference type="NCBI Taxonomy" id="467808"/>
    <lineage>
        <taxon>Eukaryota</taxon>
        <taxon>Fungi</taxon>
        <taxon>Dikarya</taxon>
        <taxon>Ascomycota</taxon>
        <taxon>Saccharomycotina</taxon>
        <taxon>Pichiomycetes</taxon>
        <taxon>Debaryomycetaceae</taxon>
        <taxon>Yamadazyma</taxon>
    </lineage>
</organism>
<dbReference type="EMBL" id="CALSDN010000001">
    <property type="protein sequence ID" value="CAH6718327.1"/>
    <property type="molecule type" value="Genomic_DNA"/>
</dbReference>
<protein>
    <submittedName>
        <fullName evidence="1">Uncharacterized protein</fullName>
    </submittedName>
</protein>
<sequence>MNFLPFRKSGVEGPGETSTNGGSSKGSMSMTAASMNNEYSDEDDMEIDSRAEVSMTDNDNLNRYGIGAKLMMKMGYKSGTGLGDNNEGIVNPIETKLRPQGVGVGAIDEKVHKEDYKENDKSKIQRTKLFELLEELDLKGVEIPDQYKNPQGDLSTILKKLTIINSEWDTITKQERFLSFQNKELKISIEKIDNDVDNLKRLKHLVTSEVTPEEFKKFNSPETKYSFINYFAPNIKMLLINKDLSNLSVYLEAYKALDGYDSPVVNPWDSVIYMNLAPTIRELAKTHQHGEIFDLLSYWSNSSIIIDDFTITKIIIDVISPMLKKLIQDWTPISSSPLYLLNYLKLRHHDHLNFLIEMVFDKYVDYFKNPKHANAEDIETLHIIWFEVFQSFLGGNSISSFNNKIFHNLIIFFEDNRDLETVIKLEGLLTAAQFELIIQFRIFNPVITEMKASQGKPFSAIKFAANYKALYNEVKRIINKYNTPYIEIINWYMNRALQGGPLPKLNNHEIPTTDELLKHLAKGANVEGVPTNKIMTTFKNVVEEECLSEGIVMQKTSMVHPIHGVQLYKLSTDTRTRQCYIKDDVLWIKSQPDFAVNVGSISQYI</sequence>
<dbReference type="Proteomes" id="UP001152531">
    <property type="component" value="Unassembled WGS sequence"/>
</dbReference>
<evidence type="ECO:0000313" key="1">
    <source>
        <dbReference type="EMBL" id="CAH6718327.1"/>
    </source>
</evidence>
<keyword evidence="2" id="KW-1185">Reference proteome</keyword>
<name>A0ACA9Y0B0_9ASCO</name>
<proteinExistence type="predicted"/>